<dbReference type="GO" id="GO:0004048">
    <property type="term" value="F:anthranilate phosphoribosyltransferase activity"/>
    <property type="evidence" value="ECO:0007669"/>
    <property type="project" value="InterPro"/>
</dbReference>
<dbReference type="Pfam" id="PF00591">
    <property type="entry name" value="Glycos_transf_3"/>
    <property type="match status" value="1"/>
</dbReference>
<evidence type="ECO:0000313" key="6">
    <source>
        <dbReference type="EMBL" id="WTZ06674.1"/>
    </source>
</evidence>
<keyword evidence="1" id="KW-0328">Glycosyltransferase</keyword>
<dbReference type="SUPFAM" id="SSF52418">
    <property type="entry name" value="Nucleoside phosphorylase/phosphoribosyltransferase catalytic domain"/>
    <property type="match status" value="1"/>
</dbReference>
<dbReference type="EMBL" id="CP109546">
    <property type="protein sequence ID" value="WTZ14413.1"/>
    <property type="molecule type" value="Genomic_DNA"/>
</dbReference>
<name>A0AAU3IDQ1_9ACTN</name>
<keyword evidence="3" id="KW-0028">Amino-acid biosynthesis</keyword>
<dbReference type="AlphaFoldDB" id="A0AAU3IDQ1"/>
<dbReference type="PANTHER" id="PTHR43285">
    <property type="entry name" value="ANTHRANILATE PHOSPHORIBOSYLTRANSFERASE"/>
    <property type="match status" value="1"/>
</dbReference>
<proteinExistence type="predicted"/>
<dbReference type="InterPro" id="IPR005940">
    <property type="entry name" value="Anthranilate_Pribosyl_Tfrase"/>
</dbReference>
<keyword evidence="3" id="KW-0822">Tryptophan biosynthesis</keyword>
<dbReference type="PANTHER" id="PTHR43285:SF2">
    <property type="entry name" value="ANTHRANILATE PHOSPHORIBOSYLTRANSFERASE"/>
    <property type="match status" value="1"/>
</dbReference>
<dbReference type="GO" id="GO:0000162">
    <property type="term" value="P:L-tryptophan biosynthetic process"/>
    <property type="evidence" value="ECO:0007669"/>
    <property type="project" value="UniProtKB-KW"/>
</dbReference>
<reference evidence="7" key="1">
    <citation type="submission" date="2022-10" db="EMBL/GenBank/DDBJ databases">
        <title>The complete genomes of actinobacterial strains from the NBC collection.</title>
        <authorList>
            <person name="Joergensen T.S."/>
            <person name="Alvarez Arevalo M."/>
            <person name="Sterndorff E.B."/>
            <person name="Faurdal D."/>
            <person name="Vuksanovic O."/>
            <person name="Mourched A.-S."/>
            <person name="Charusanti P."/>
            <person name="Shaw S."/>
            <person name="Blin K."/>
            <person name="Weber T."/>
        </authorList>
    </citation>
    <scope>NUCLEOTIDE SEQUENCE</scope>
    <source>
        <strain evidence="7">NBC_01393</strain>
    </source>
</reference>
<dbReference type="Gene3D" id="3.40.1030.10">
    <property type="entry name" value="Nucleoside phosphorylase/phosphoribosyltransferase catalytic domain"/>
    <property type="match status" value="1"/>
</dbReference>
<evidence type="ECO:0000313" key="7">
    <source>
        <dbReference type="EMBL" id="WTZ14413.1"/>
    </source>
</evidence>
<protein>
    <recommendedName>
        <fullName evidence="5">Glycosyl transferase family 3 domain-containing protein</fullName>
    </recommendedName>
</protein>
<evidence type="ECO:0000256" key="1">
    <source>
        <dbReference type="ARBA" id="ARBA00022676"/>
    </source>
</evidence>
<keyword evidence="4" id="KW-0057">Aromatic amino acid biosynthesis</keyword>
<evidence type="ECO:0000256" key="4">
    <source>
        <dbReference type="ARBA" id="ARBA00023141"/>
    </source>
</evidence>
<accession>A0AAU3IDQ1</accession>
<dbReference type="InterPro" id="IPR000312">
    <property type="entry name" value="Glycosyl_Trfase_fam3"/>
</dbReference>
<gene>
    <name evidence="6" type="ORF">OG699_00645</name>
    <name evidence="7" type="ORF">OG699_44620</name>
</gene>
<dbReference type="EMBL" id="CP109546">
    <property type="protein sequence ID" value="WTZ06674.1"/>
    <property type="molecule type" value="Genomic_DNA"/>
</dbReference>
<keyword evidence="2" id="KW-0808">Transferase</keyword>
<evidence type="ECO:0000256" key="3">
    <source>
        <dbReference type="ARBA" id="ARBA00022822"/>
    </source>
</evidence>
<dbReference type="GO" id="GO:0005829">
    <property type="term" value="C:cytosol"/>
    <property type="evidence" value="ECO:0007669"/>
    <property type="project" value="TreeGrafter"/>
</dbReference>
<sequence>MHEAVVALIGRDRPVQLPVWRSFWDQLHAGDLRRGEATALLASLSTRMPDPLTLCAFLDSLAERRPVRPADAFSDAVNIVGTGGGPRTFNISTAAAFVAAAMGVRVVKTGSRAYTGSCGSLDLLERLGIAATTSYEQTQDTLERCGVAFAGYFVYPAEIALLARAVVPLDMRRLGSIVNTLGPLLADVPVRAQVTGVSRPEALQGLRQAAAHVSRATGRTVWLADNDAGADELLAFTANRVRCYEDGAEDEFTLRPTALGLGPGRLTDLSRPEGGGVQDAVDLFLEVLAGRGTPAATETVCLNAAALAVAGRLTGDWHEALRAARSTLHDGTALALIDRLRTREAAHA</sequence>
<organism evidence="7">
    <name type="scientific">Streptomyces sp. NBC_01393</name>
    <dbReference type="NCBI Taxonomy" id="2903851"/>
    <lineage>
        <taxon>Bacteria</taxon>
        <taxon>Bacillati</taxon>
        <taxon>Actinomycetota</taxon>
        <taxon>Actinomycetes</taxon>
        <taxon>Kitasatosporales</taxon>
        <taxon>Streptomycetaceae</taxon>
        <taxon>Streptomyces</taxon>
    </lineage>
</organism>
<feature type="domain" description="Glycosyl transferase family 3" evidence="5">
    <location>
        <begin position="75"/>
        <end position="334"/>
    </location>
</feature>
<evidence type="ECO:0000256" key="2">
    <source>
        <dbReference type="ARBA" id="ARBA00022679"/>
    </source>
</evidence>
<dbReference type="InterPro" id="IPR035902">
    <property type="entry name" value="Nuc_phospho_transferase"/>
</dbReference>
<evidence type="ECO:0000259" key="5">
    <source>
        <dbReference type="Pfam" id="PF00591"/>
    </source>
</evidence>